<feature type="short sequence motif" description="HXTX 1" evidence="2">
    <location>
        <begin position="40"/>
        <end position="43"/>
    </location>
</feature>
<comment type="caution">
    <text evidence="4">The sequence shown here is derived from an EMBL/GenBank/DDBJ whole genome shotgun (WGS) entry which is preliminary data.</text>
</comment>
<gene>
    <name evidence="4" type="primary">thpR</name>
    <name evidence="4" type="ORF">IAC95_03275</name>
</gene>
<name>A0A9D1E419_9BACT</name>
<feature type="short sequence motif" description="HXTX 2" evidence="2">
    <location>
        <begin position="122"/>
        <end position="125"/>
    </location>
</feature>
<dbReference type="PANTHER" id="PTHR35561">
    <property type="entry name" value="RNA 2',3'-CYCLIC PHOSPHODIESTERASE"/>
    <property type="match status" value="1"/>
</dbReference>
<evidence type="ECO:0000313" key="5">
    <source>
        <dbReference type="Proteomes" id="UP000824200"/>
    </source>
</evidence>
<organism evidence="4 5">
    <name type="scientific">Candidatus Fimimonas gallinarum</name>
    <dbReference type="NCBI Taxonomy" id="2840821"/>
    <lineage>
        <taxon>Bacteria</taxon>
        <taxon>Pseudomonadati</taxon>
        <taxon>Myxococcota</taxon>
        <taxon>Myxococcia</taxon>
        <taxon>Myxococcales</taxon>
        <taxon>Cystobacterineae</taxon>
        <taxon>Myxococcaceae</taxon>
        <taxon>Myxococcaceae incertae sedis</taxon>
        <taxon>Candidatus Fimimonas</taxon>
    </lineage>
</organism>
<dbReference type="HAMAP" id="MF_01940">
    <property type="entry name" value="RNA_CPDase"/>
    <property type="match status" value="1"/>
</dbReference>
<comment type="function">
    <text evidence="2">Hydrolyzes RNA 2',3'-cyclic phosphodiester to an RNA 2'-phosphomonoester.</text>
</comment>
<evidence type="ECO:0000259" key="3">
    <source>
        <dbReference type="Pfam" id="PF02834"/>
    </source>
</evidence>
<feature type="active site" description="Proton donor" evidence="2">
    <location>
        <position position="40"/>
    </location>
</feature>
<dbReference type="GO" id="GO:0004113">
    <property type="term" value="F:2',3'-cyclic-nucleotide 3'-phosphodiesterase activity"/>
    <property type="evidence" value="ECO:0007669"/>
    <property type="project" value="InterPro"/>
</dbReference>
<feature type="domain" description="Phosphoesterase HXTX" evidence="3">
    <location>
        <begin position="9"/>
        <end position="71"/>
    </location>
</feature>
<dbReference type="EC" id="3.1.4.58" evidence="2"/>
<dbReference type="PANTHER" id="PTHR35561:SF1">
    <property type="entry name" value="RNA 2',3'-CYCLIC PHOSPHODIESTERASE"/>
    <property type="match status" value="1"/>
</dbReference>
<dbReference type="SUPFAM" id="SSF55144">
    <property type="entry name" value="LigT-like"/>
    <property type="match status" value="1"/>
</dbReference>
<comment type="catalytic activity">
    <reaction evidence="2">
        <text>a 3'-end 2',3'-cyclophospho-ribonucleotide-RNA + H2O = a 3'-end 2'-phospho-ribonucleotide-RNA + H(+)</text>
        <dbReference type="Rhea" id="RHEA:11828"/>
        <dbReference type="Rhea" id="RHEA-COMP:10464"/>
        <dbReference type="Rhea" id="RHEA-COMP:17353"/>
        <dbReference type="ChEBI" id="CHEBI:15377"/>
        <dbReference type="ChEBI" id="CHEBI:15378"/>
        <dbReference type="ChEBI" id="CHEBI:83064"/>
        <dbReference type="ChEBI" id="CHEBI:173113"/>
        <dbReference type="EC" id="3.1.4.58"/>
    </reaction>
</comment>
<dbReference type="InterPro" id="IPR009097">
    <property type="entry name" value="Cyclic_Pdiesterase"/>
</dbReference>
<feature type="domain" description="Phosphoesterase HXTX" evidence="3">
    <location>
        <begin position="95"/>
        <end position="167"/>
    </location>
</feature>
<sequence>MRIFVATELPQKTKENLARTAEQMKHFAEKGNFVPMQNYHITLHFLGEVAEPDLIYVQSAMDGIRNEKAPLIALQQFTVLRGGDVVCARIRQDGSLTQLHDKLGDLLEKNGFDVEHRAYRPHITIIRKYRFSLPFSEVTKSVDVFNKQFYATEIVLYQSILNANTPTYKELYRVSLTEN</sequence>
<protein>
    <recommendedName>
        <fullName evidence="2">RNA 2',3'-cyclic phosphodiesterase</fullName>
        <shortName evidence="2">RNA 2',3'-CPDase</shortName>
        <ecNumber evidence="2">3.1.4.58</ecNumber>
    </recommendedName>
</protein>
<proteinExistence type="inferred from homology"/>
<comment type="similarity">
    <text evidence="2">Belongs to the 2H phosphoesterase superfamily. ThpR family.</text>
</comment>
<dbReference type="Proteomes" id="UP000824200">
    <property type="component" value="Unassembled WGS sequence"/>
</dbReference>
<dbReference type="EMBL" id="DVHL01000027">
    <property type="protein sequence ID" value="HIR65889.1"/>
    <property type="molecule type" value="Genomic_DNA"/>
</dbReference>
<dbReference type="InterPro" id="IPR004175">
    <property type="entry name" value="RNA_CPDase"/>
</dbReference>
<dbReference type="Gene3D" id="3.90.1140.10">
    <property type="entry name" value="Cyclic phosphodiesterase"/>
    <property type="match status" value="1"/>
</dbReference>
<accession>A0A9D1E419</accession>
<keyword evidence="1 2" id="KW-0378">Hydrolase</keyword>
<evidence type="ECO:0000256" key="1">
    <source>
        <dbReference type="ARBA" id="ARBA00022801"/>
    </source>
</evidence>
<reference evidence="4" key="1">
    <citation type="submission" date="2020-10" db="EMBL/GenBank/DDBJ databases">
        <authorList>
            <person name="Gilroy R."/>
        </authorList>
    </citation>
    <scope>NUCLEOTIDE SEQUENCE</scope>
    <source>
        <strain evidence="4">CHK121-14286</strain>
    </source>
</reference>
<dbReference type="InterPro" id="IPR014051">
    <property type="entry name" value="Phosphoesterase_HXTX"/>
</dbReference>
<dbReference type="AlphaFoldDB" id="A0A9D1E419"/>
<dbReference type="GO" id="GO:0008664">
    <property type="term" value="F:RNA 2',3'-cyclic 3'-phosphodiesterase activity"/>
    <property type="evidence" value="ECO:0007669"/>
    <property type="project" value="UniProtKB-EC"/>
</dbReference>
<dbReference type="Pfam" id="PF02834">
    <property type="entry name" value="LigT_PEase"/>
    <property type="match status" value="2"/>
</dbReference>
<dbReference type="NCBIfam" id="TIGR02258">
    <property type="entry name" value="2_5_ligase"/>
    <property type="match status" value="1"/>
</dbReference>
<reference evidence="4" key="2">
    <citation type="journal article" date="2021" name="PeerJ">
        <title>Extensive microbial diversity within the chicken gut microbiome revealed by metagenomics and culture.</title>
        <authorList>
            <person name="Gilroy R."/>
            <person name="Ravi A."/>
            <person name="Getino M."/>
            <person name="Pursley I."/>
            <person name="Horton D.L."/>
            <person name="Alikhan N.F."/>
            <person name="Baker D."/>
            <person name="Gharbi K."/>
            <person name="Hall N."/>
            <person name="Watson M."/>
            <person name="Adriaenssens E.M."/>
            <person name="Foster-Nyarko E."/>
            <person name="Jarju S."/>
            <person name="Secka A."/>
            <person name="Antonio M."/>
            <person name="Oren A."/>
            <person name="Chaudhuri R.R."/>
            <person name="La Ragione R."/>
            <person name="Hildebrand F."/>
            <person name="Pallen M.J."/>
        </authorList>
    </citation>
    <scope>NUCLEOTIDE SEQUENCE</scope>
    <source>
        <strain evidence="4">CHK121-14286</strain>
    </source>
</reference>
<evidence type="ECO:0000313" key="4">
    <source>
        <dbReference type="EMBL" id="HIR65889.1"/>
    </source>
</evidence>
<feature type="active site" description="Proton acceptor" evidence="2">
    <location>
        <position position="122"/>
    </location>
</feature>
<evidence type="ECO:0000256" key="2">
    <source>
        <dbReference type="HAMAP-Rule" id="MF_01940"/>
    </source>
</evidence>